<evidence type="ECO:0000256" key="5">
    <source>
        <dbReference type="PROSITE-ProRule" id="PRU00335"/>
    </source>
</evidence>
<dbReference type="SUPFAM" id="SSF48498">
    <property type="entry name" value="Tetracyclin repressor-like, C-terminal domain"/>
    <property type="match status" value="1"/>
</dbReference>
<dbReference type="InterPro" id="IPR050109">
    <property type="entry name" value="HTH-type_TetR-like_transc_reg"/>
</dbReference>
<keyword evidence="8" id="KW-1185">Reference proteome</keyword>
<dbReference type="RefSeq" id="WP_244763690.1">
    <property type="nucleotide sequence ID" value="NZ_JALJCJ010000008.1"/>
</dbReference>
<feature type="domain" description="HTH tetR-type" evidence="6">
    <location>
        <begin position="15"/>
        <end position="75"/>
    </location>
</feature>
<evidence type="ECO:0000259" key="6">
    <source>
        <dbReference type="PROSITE" id="PS50977"/>
    </source>
</evidence>
<dbReference type="Pfam" id="PF00440">
    <property type="entry name" value="TetR_N"/>
    <property type="match status" value="1"/>
</dbReference>
<reference evidence="7" key="1">
    <citation type="submission" date="2022-04" db="EMBL/GenBank/DDBJ databases">
        <title>Shinella lacus sp. nov., a novel member of the genus Shinella from water.</title>
        <authorList>
            <person name="Deng Y."/>
        </authorList>
    </citation>
    <scope>NUCLEOTIDE SEQUENCE</scope>
    <source>
        <strain evidence="7">JCM 31239</strain>
    </source>
</reference>
<dbReference type="InterPro" id="IPR039538">
    <property type="entry name" value="BetI_C"/>
</dbReference>
<keyword evidence="2" id="KW-0805">Transcription regulation</keyword>
<keyword evidence="1" id="KW-0678">Repressor</keyword>
<dbReference type="Proteomes" id="UP001177080">
    <property type="component" value="Unassembled WGS sequence"/>
</dbReference>
<evidence type="ECO:0000256" key="2">
    <source>
        <dbReference type="ARBA" id="ARBA00023015"/>
    </source>
</evidence>
<keyword evidence="4" id="KW-0804">Transcription</keyword>
<evidence type="ECO:0000313" key="7">
    <source>
        <dbReference type="EMBL" id="MDO6124879.1"/>
    </source>
</evidence>
<dbReference type="Gene3D" id="1.10.357.10">
    <property type="entry name" value="Tetracycline Repressor, domain 2"/>
    <property type="match status" value="1"/>
</dbReference>
<dbReference type="InterPro" id="IPR001647">
    <property type="entry name" value="HTH_TetR"/>
</dbReference>
<name>A0ABT8XNE4_9HYPH</name>
<sequence length="215" mass="24619">MTEAKKKQRTFRSSEDRRAEIIEAAFQCIQDVGYAKLTARKIAEHSNISLGHITYHFKDMNEVLVETYRYASRILLDATFQDVSRSSKTPIEQLKAFLGTGFSSAFLKHEYLRVRVDLWSAALSHAQIAETERELYDRYRLNLVDVLQTVREERQGTDGDVALLADSIMAMLDGLWLDWERHHDDASIRNGLEGCIRLVNAVLPAKEHPVIQPTN</sequence>
<gene>
    <name evidence="7" type="ORF">GB928_027220</name>
</gene>
<dbReference type="EMBL" id="WHSC02000017">
    <property type="protein sequence ID" value="MDO6124879.1"/>
    <property type="molecule type" value="Genomic_DNA"/>
</dbReference>
<evidence type="ECO:0000256" key="3">
    <source>
        <dbReference type="ARBA" id="ARBA00023125"/>
    </source>
</evidence>
<accession>A0ABT8XNE4</accession>
<dbReference type="PANTHER" id="PTHR30055">
    <property type="entry name" value="HTH-TYPE TRANSCRIPTIONAL REGULATOR RUTR"/>
    <property type="match status" value="1"/>
</dbReference>
<dbReference type="InterPro" id="IPR009057">
    <property type="entry name" value="Homeodomain-like_sf"/>
</dbReference>
<dbReference type="Pfam" id="PF13977">
    <property type="entry name" value="TetR_C_6"/>
    <property type="match status" value="1"/>
</dbReference>
<dbReference type="InterPro" id="IPR036271">
    <property type="entry name" value="Tet_transcr_reg_TetR-rel_C_sf"/>
</dbReference>
<evidence type="ECO:0000256" key="4">
    <source>
        <dbReference type="ARBA" id="ARBA00023163"/>
    </source>
</evidence>
<dbReference type="PROSITE" id="PS50977">
    <property type="entry name" value="HTH_TETR_2"/>
    <property type="match status" value="1"/>
</dbReference>
<organism evidence="7 8">
    <name type="scientific">Shinella curvata</name>
    <dbReference type="NCBI Taxonomy" id="1817964"/>
    <lineage>
        <taxon>Bacteria</taxon>
        <taxon>Pseudomonadati</taxon>
        <taxon>Pseudomonadota</taxon>
        <taxon>Alphaproteobacteria</taxon>
        <taxon>Hyphomicrobiales</taxon>
        <taxon>Rhizobiaceae</taxon>
        <taxon>Shinella</taxon>
    </lineage>
</organism>
<proteinExistence type="predicted"/>
<evidence type="ECO:0000313" key="8">
    <source>
        <dbReference type="Proteomes" id="UP001177080"/>
    </source>
</evidence>
<dbReference type="InterPro" id="IPR023772">
    <property type="entry name" value="DNA-bd_HTH_TetR-type_CS"/>
</dbReference>
<keyword evidence="3 5" id="KW-0238">DNA-binding</keyword>
<feature type="DNA-binding region" description="H-T-H motif" evidence="5">
    <location>
        <begin position="38"/>
        <end position="57"/>
    </location>
</feature>
<comment type="caution">
    <text evidence="7">The sequence shown here is derived from an EMBL/GenBank/DDBJ whole genome shotgun (WGS) entry which is preliminary data.</text>
</comment>
<dbReference type="PROSITE" id="PS01081">
    <property type="entry name" value="HTH_TETR_1"/>
    <property type="match status" value="1"/>
</dbReference>
<evidence type="ECO:0000256" key="1">
    <source>
        <dbReference type="ARBA" id="ARBA00022491"/>
    </source>
</evidence>
<dbReference type="PANTHER" id="PTHR30055:SF228">
    <property type="entry name" value="TRANSCRIPTIONAL REGULATOR-RELATED"/>
    <property type="match status" value="1"/>
</dbReference>
<dbReference type="SUPFAM" id="SSF46689">
    <property type="entry name" value="Homeodomain-like"/>
    <property type="match status" value="1"/>
</dbReference>
<protein>
    <submittedName>
        <fullName evidence="7">TetR/AcrR family transcriptional regulator</fullName>
    </submittedName>
</protein>